<name>A0A6C0KXI2_9ZZZZ</name>
<organism evidence="4">
    <name type="scientific">viral metagenome</name>
    <dbReference type="NCBI Taxonomy" id="1070528"/>
    <lineage>
        <taxon>unclassified sequences</taxon>
        <taxon>metagenomes</taxon>
        <taxon>organismal metagenomes</taxon>
    </lineage>
</organism>
<dbReference type="InterPro" id="IPR001579">
    <property type="entry name" value="Glyco_hydro_18_chit_AS"/>
</dbReference>
<dbReference type="InterPro" id="IPR017853">
    <property type="entry name" value="GH"/>
</dbReference>
<dbReference type="GO" id="GO:0005975">
    <property type="term" value="P:carbohydrate metabolic process"/>
    <property type="evidence" value="ECO:0007669"/>
    <property type="project" value="InterPro"/>
</dbReference>
<evidence type="ECO:0000313" key="4">
    <source>
        <dbReference type="EMBL" id="QHU21836.1"/>
    </source>
</evidence>
<dbReference type="SUPFAM" id="SSF51445">
    <property type="entry name" value="(Trans)glycosidases"/>
    <property type="match status" value="1"/>
</dbReference>
<evidence type="ECO:0000259" key="3">
    <source>
        <dbReference type="PROSITE" id="PS51910"/>
    </source>
</evidence>
<dbReference type="PROSITE" id="PS51910">
    <property type="entry name" value="GH18_2"/>
    <property type="match status" value="1"/>
</dbReference>
<dbReference type="Gene3D" id="3.20.20.80">
    <property type="entry name" value="Glycosidases"/>
    <property type="match status" value="1"/>
</dbReference>
<dbReference type="PROSITE" id="PS01095">
    <property type="entry name" value="GH18_1"/>
    <property type="match status" value="1"/>
</dbReference>
<feature type="domain" description="GH18" evidence="3">
    <location>
        <begin position="8"/>
        <end position="275"/>
    </location>
</feature>
<accession>A0A6C0KXI2</accession>
<keyword evidence="2" id="KW-0326">Glycosidase</keyword>
<evidence type="ECO:0000256" key="2">
    <source>
        <dbReference type="ARBA" id="ARBA00023295"/>
    </source>
</evidence>
<evidence type="ECO:0000256" key="1">
    <source>
        <dbReference type="ARBA" id="ARBA00022801"/>
    </source>
</evidence>
<dbReference type="Pfam" id="PF00704">
    <property type="entry name" value="Glyco_hydro_18"/>
    <property type="match status" value="1"/>
</dbReference>
<dbReference type="InterPro" id="IPR001223">
    <property type="entry name" value="Glyco_hydro18_cat"/>
</dbReference>
<dbReference type="EMBL" id="MN740992">
    <property type="protein sequence ID" value="QHU21836.1"/>
    <property type="molecule type" value="Genomic_DNA"/>
</dbReference>
<sequence>MVIYYLEMKFTTYVTSWGTDPVSQVKDMIAKGALKFGCRVTLAFASFNFDSATYIPGLTNMTMDSVKNFVSTVHGAGGLASLSIGGATYPLSGSDLYNSPGFLASNINTVLTACGFDGVDFDIEDSYSAVPANFATTAASLINTLRSLNPGLYISLTTPAQAWAAGMYQQNLLNLTVGNLDCWQPMEYDLWIDSAHTYSEQIQWDVDYYMKNWGVAGSKIVLGLMPGPDDMSHVLSLQDALNLTSYAKGLGLQGVMTWDLNIDAAGVAGNAPYAYTMGLQSLVFPPRNVIRGVGCGAHCRCGCGARCGCGCKRKWEPLQLRCGSPMKR</sequence>
<proteinExistence type="predicted"/>
<keyword evidence="1" id="KW-0378">Hydrolase</keyword>
<protein>
    <recommendedName>
        <fullName evidence="3">GH18 domain-containing protein</fullName>
    </recommendedName>
</protein>
<dbReference type="AlphaFoldDB" id="A0A6C0KXI2"/>
<dbReference type="GO" id="GO:0004553">
    <property type="term" value="F:hydrolase activity, hydrolyzing O-glycosyl compounds"/>
    <property type="evidence" value="ECO:0007669"/>
    <property type="project" value="InterPro"/>
</dbReference>
<reference evidence="4" key="1">
    <citation type="journal article" date="2020" name="Nature">
        <title>Giant virus diversity and host interactions through global metagenomics.</title>
        <authorList>
            <person name="Schulz F."/>
            <person name="Roux S."/>
            <person name="Paez-Espino D."/>
            <person name="Jungbluth S."/>
            <person name="Walsh D.A."/>
            <person name="Denef V.J."/>
            <person name="McMahon K.D."/>
            <person name="Konstantinidis K.T."/>
            <person name="Eloe-Fadrosh E.A."/>
            <person name="Kyrpides N.C."/>
            <person name="Woyke T."/>
        </authorList>
    </citation>
    <scope>NUCLEOTIDE SEQUENCE</scope>
    <source>
        <strain evidence="4">GVMAG-S-3300013286-35</strain>
    </source>
</reference>